<evidence type="ECO:0000256" key="3">
    <source>
        <dbReference type="ARBA" id="ARBA00022516"/>
    </source>
</evidence>
<proteinExistence type="inferred from homology"/>
<reference evidence="12" key="2">
    <citation type="submission" date="2023-03" db="EMBL/GenBank/DDBJ databases">
        <authorList>
            <person name="Inwood S.N."/>
            <person name="Skelly J.G."/>
            <person name="Guhlin J."/>
            <person name="Harrop T.W.R."/>
            <person name="Goldson S.G."/>
            <person name="Dearden P.K."/>
        </authorList>
    </citation>
    <scope>NUCLEOTIDE SEQUENCE</scope>
    <source>
        <strain evidence="12">Lincoln</strain>
        <tissue evidence="12">Whole body</tissue>
    </source>
</reference>
<dbReference type="GO" id="GO:0004144">
    <property type="term" value="F:diacylglycerol O-acyltransferase activity"/>
    <property type="evidence" value="ECO:0007669"/>
    <property type="project" value="TreeGrafter"/>
</dbReference>
<evidence type="ECO:0000256" key="7">
    <source>
        <dbReference type="ARBA" id="ARBA00022989"/>
    </source>
</evidence>
<keyword evidence="6 11" id="KW-0256">Endoplasmic reticulum</keyword>
<evidence type="ECO:0000256" key="4">
    <source>
        <dbReference type="ARBA" id="ARBA00022679"/>
    </source>
</evidence>
<keyword evidence="8" id="KW-0443">Lipid metabolism</keyword>
<dbReference type="InterPro" id="IPR007130">
    <property type="entry name" value="DAGAT"/>
</dbReference>
<dbReference type="GO" id="GO:0005789">
    <property type="term" value="C:endoplasmic reticulum membrane"/>
    <property type="evidence" value="ECO:0007669"/>
    <property type="project" value="UniProtKB-SubCell"/>
</dbReference>
<protein>
    <recommendedName>
        <fullName evidence="11">Acyltransferase</fullName>
        <ecNumber evidence="11">2.3.1.-</ecNumber>
    </recommendedName>
</protein>
<dbReference type="Proteomes" id="UP001168972">
    <property type="component" value="Unassembled WGS sequence"/>
</dbReference>
<evidence type="ECO:0000313" key="12">
    <source>
        <dbReference type="EMBL" id="KAK0182290.1"/>
    </source>
</evidence>
<dbReference type="GO" id="GO:0019432">
    <property type="term" value="P:triglyceride biosynthetic process"/>
    <property type="evidence" value="ECO:0007669"/>
    <property type="project" value="TreeGrafter"/>
</dbReference>
<keyword evidence="13" id="KW-1185">Reference proteome</keyword>
<name>A0AA39L261_MICHY</name>
<keyword evidence="5 11" id="KW-0812">Transmembrane</keyword>
<comment type="subcellular location">
    <subcellularLocation>
        <location evidence="1 11">Endoplasmic reticulum membrane</location>
        <topology evidence="1 11">Multi-pass membrane protein</topology>
    </subcellularLocation>
</comment>
<comment type="caution">
    <text evidence="11">Lacks conserved residue(s) required for the propagation of feature annotation.</text>
</comment>
<accession>A0AA39L261</accession>
<gene>
    <name evidence="12" type="ORF">PV327_000442</name>
</gene>
<dbReference type="EC" id="2.3.1.-" evidence="11"/>
<dbReference type="AlphaFoldDB" id="A0AA39L261"/>
<dbReference type="PANTHER" id="PTHR12317:SF79">
    <property type="entry name" value="ACYLTRANSFERASE"/>
    <property type="match status" value="1"/>
</dbReference>
<dbReference type="CDD" id="cd07987">
    <property type="entry name" value="LPLAT_MGAT-like"/>
    <property type="match status" value="1"/>
</dbReference>
<evidence type="ECO:0000313" key="13">
    <source>
        <dbReference type="Proteomes" id="UP001168972"/>
    </source>
</evidence>
<keyword evidence="4 11" id="KW-0808">Transferase</keyword>
<keyword evidence="9 11" id="KW-0472">Membrane</keyword>
<dbReference type="EMBL" id="JAQQBR010000001">
    <property type="protein sequence ID" value="KAK0182290.1"/>
    <property type="molecule type" value="Genomic_DNA"/>
</dbReference>
<evidence type="ECO:0000256" key="6">
    <source>
        <dbReference type="ARBA" id="ARBA00022824"/>
    </source>
</evidence>
<evidence type="ECO:0000256" key="8">
    <source>
        <dbReference type="ARBA" id="ARBA00023098"/>
    </source>
</evidence>
<dbReference type="SUPFAM" id="SSF69593">
    <property type="entry name" value="Glycerol-3-phosphate (1)-acyltransferase"/>
    <property type="match status" value="1"/>
</dbReference>
<sequence length="351" mass="40377">MEFFGIQFAPLRVPLKRRLQTLAAAGWICILAFGGCISWLFTIYLILFTEWIRYFMFIYLAWIYYDRNTCSEGGRGQRWTSWNRNSVWWKHFCDYFPLKLVKTVDLDPSKNYLFCSFPHGILATGAFGVFATEGIGFSKLFPNLVPRIVTLRQHFMVPFFREFTYGLGACDSGRDSIEWLLKNPKKLSNPNELNNAVILVVGGAAESLRCRLSQYNIILSKRKGFIRVALKTGAPLVPVFSFGETDLYDQIKGNENSLLYKSQEAFRKLTGLSPVLLVGRGFFQYTFGLVPQRKPVTVVVGKPMEVPKILEPTNEQIDEYHAKFKSKLIELFETEKYKYLTNPQNAKLVIE</sequence>
<comment type="similarity">
    <text evidence="2 11">Belongs to the diacylglycerol acyltransferase family.</text>
</comment>
<evidence type="ECO:0000256" key="11">
    <source>
        <dbReference type="RuleBase" id="RU367023"/>
    </source>
</evidence>
<evidence type="ECO:0000256" key="2">
    <source>
        <dbReference type="ARBA" id="ARBA00005420"/>
    </source>
</evidence>
<organism evidence="12 13">
    <name type="scientific">Microctonus hyperodae</name>
    <name type="common">Parasitoid wasp</name>
    <dbReference type="NCBI Taxonomy" id="165561"/>
    <lineage>
        <taxon>Eukaryota</taxon>
        <taxon>Metazoa</taxon>
        <taxon>Ecdysozoa</taxon>
        <taxon>Arthropoda</taxon>
        <taxon>Hexapoda</taxon>
        <taxon>Insecta</taxon>
        <taxon>Pterygota</taxon>
        <taxon>Neoptera</taxon>
        <taxon>Endopterygota</taxon>
        <taxon>Hymenoptera</taxon>
        <taxon>Apocrita</taxon>
        <taxon>Ichneumonoidea</taxon>
        <taxon>Braconidae</taxon>
        <taxon>Euphorinae</taxon>
        <taxon>Microctonus</taxon>
    </lineage>
</organism>
<keyword evidence="10" id="KW-0012">Acyltransferase</keyword>
<evidence type="ECO:0000256" key="1">
    <source>
        <dbReference type="ARBA" id="ARBA00004477"/>
    </source>
</evidence>
<evidence type="ECO:0000256" key="5">
    <source>
        <dbReference type="ARBA" id="ARBA00022692"/>
    </source>
</evidence>
<evidence type="ECO:0000256" key="9">
    <source>
        <dbReference type="ARBA" id="ARBA00023136"/>
    </source>
</evidence>
<comment type="caution">
    <text evidence="12">The sequence shown here is derived from an EMBL/GenBank/DDBJ whole genome shotgun (WGS) entry which is preliminary data.</text>
</comment>
<feature type="transmembrane region" description="Helical" evidence="11">
    <location>
        <begin position="21"/>
        <end position="41"/>
    </location>
</feature>
<evidence type="ECO:0000256" key="10">
    <source>
        <dbReference type="ARBA" id="ARBA00023315"/>
    </source>
</evidence>
<dbReference type="PANTHER" id="PTHR12317">
    <property type="entry name" value="DIACYLGLYCEROL O-ACYLTRANSFERASE"/>
    <property type="match status" value="1"/>
</dbReference>
<keyword evidence="3" id="KW-0444">Lipid biosynthesis</keyword>
<reference evidence="12" key="1">
    <citation type="journal article" date="2023" name="bioRxiv">
        <title>Scaffold-level genome assemblies of two parasitoid biocontrol wasps reveal the parthenogenesis mechanism and an associated novel virus.</title>
        <authorList>
            <person name="Inwood S."/>
            <person name="Skelly J."/>
            <person name="Guhlin J."/>
            <person name="Harrop T."/>
            <person name="Goldson S."/>
            <person name="Dearden P."/>
        </authorList>
    </citation>
    <scope>NUCLEOTIDE SEQUENCE</scope>
    <source>
        <strain evidence="12">Lincoln</strain>
        <tissue evidence="12">Whole body</tissue>
    </source>
</reference>
<dbReference type="Pfam" id="PF03982">
    <property type="entry name" value="DAGAT"/>
    <property type="match status" value="1"/>
</dbReference>
<keyword evidence="7 11" id="KW-1133">Transmembrane helix</keyword>